<dbReference type="SUPFAM" id="SSF54909">
    <property type="entry name" value="Dimeric alpha+beta barrel"/>
    <property type="match status" value="1"/>
</dbReference>
<dbReference type="EMBL" id="QQNH01000017">
    <property type="protein sequence ID" value="RDE08428.1"/>
    <property type="molecule type" value="Genomic_DNA"/>
</dbReference>
<keyword evidence="3" id="KW-0010">Activator</keyword>
<dbReference type="InterPro" id="IPR011991">
    <property type="entry name" value="ArsR-like_HTH"/>
</dbReference>
<dbReference type="PRINTS" id="PR00033">
    <property type="entry name" value="HTHASNC"/>
</dbReference>
<keyword evidence="1" id="KW-0805">Transcription regulation</keyword>
<evidence type="ECO:0000313" key="6">
    <source>
        <dbReference type="EMBL" id="RDE08428.1"/>
    </source>
</evidence>
<dbReference type="RefSeq" id="WP_114646410.1">
    <property type="nucleotide sequence ID" value="NZ_QQNH01000017.1"/>
</dbReference>
<name>A0A369W1L4_9HYPH</name>
<dbReference type="InterPro" id="IPR019887">
    <property type="entry name" value="Tscrpt_reg_AsnC/Lrp_C"/>
</dbReference>
<dbReference type="PROSITE" id="PS50956">
    <property type="entry name" value="HTH_ASNC_2"/>
    <property type="match status" value="1"/>
</dbReference>
<dbReference type="SMART" id="SM00344">
    <property type="entry name" value="HTH_ASNC"/>
    <property type="match status" value="1"/>
</dbReference>
<keyword evidence="2" id="KW-0238">DNA-binding</keyword>
<dbReference type="GO" id="GO:0006355">
    <property type="term" value="P:regulation of DNA-templated transcription"/>
    <property type="evidence" value="ECO:0007669"/>
    <property type="project" value="UniProtKB-ARBA"/>
</dbReference>
<dbReference type="GO" id="GO:0043200">
    <property type="term" value="P:response to amino acid"/>
    <property type="evidence" value="ECO:0007669"/>
    <property type="project" value="TreeGrafter"/>
</dbReference>
<proteinExistence type="predicted"/>
<dbReference type="InterPro" id="IPR036388">
    <property type="entry name" value="WH-like_DNA-bd_sf"/>
</dbReference>
<dbReference type="OrthoDB" id="7707281at2"/>
<dbReference type="PANTHER" id="PTHR30154">
    <property type="entry name" value="LEUCINE-RESPONSIVE REGULATORY PROTEIN"/>
    <property type="match status" value="1"/>
</dbReference>
<keyword evidence="4" id="KW-0804">Transcription</keyword>
<organism evidence="6 7">
    <name type="scientific">Pelagibacterium lacus</name>
    <dbReference type="NCBI Taxonomy" id="2282655"/>
    <lineage>
        <taxon>Bacteria</taxon>
        <taxon>Pseudomonadati</taxon>
        <taxon>Pseudomonadota</taxon>
        <taxon>Alphaproteobacteria</taxon>
        <taxon>Hyphomicrobiales</taxon>
        <taxon>Devosiaceae</taxon>
        <taxon>Pelagibacterium</taxon>
    </lineage>
</organism>
<dbReference type="GO" id="GO:0043565">
    <property type="term" value="F:sequence-specific DNA binding"/>
    <property type="evidence" value="ECO:0007669"/>
    <property type="project" value="InterPro"/>
</dbReference>
<evidence type="ECO:0000256" key="3">
    <source>
        <dbReference type="ARBA" id="ARBA00023159"/>
    </source>
</evidence>
<evidence type="ECO:0000256" key="4">
    <source>
        <dbReference type="ARBA" id="ARBA00023163"/>
    </source>
</evidence>
<dbReference type="InterPro" id="IPR036390">
    <property type="entry name" value="WH_DNA-bd_sf"/>
</dbReference>
<evidence type="ECO:0000259" key="5">
    <source>
        <dbReference type="PROSITE" id="PS50956"/>
    </source>
</evidence>
<dbReference type="GO" id="GO:0005829">
    <property type="term" value="C:cytosol"/>
    <property type="evidence" value="ECO:0007669"/>
    <property type="project" value="TreeGrafter"/>
</dbReference>
<dbReference type="Proteomes" id="UP000253759">
    <property type="component" value="Unassembled WGS sequence"/>
</dbReference>
<dbReference type="Gene3D" id="3.30.70.920">
    <property type="match status" value="1"/>
</dbReference>
<accession>A0A369W1L4</accession>
<comment type="caution">
    <text evidence="6">The sequence shown here is derived from an EMBL/GenBank/DDBJ whole genome shotgun (WGS) entry which is preliminary data.</text>
</comment>
<dbReference type="InterPro" id="IPR000485">
    <property type="entry name" value="AsnC-type_HTH_dom"/>
</dbReference>
<dbReference type="InterPro" id="IPR019888">
    <property type="entry name" value="Tscrpt_reg_AsnC-like"/>
</dbReference>
<dbReference type="Pfam" id="PF13412">
    <property type="entry name" value="HTH_24"/>
    <property type="match status" value="1"/>
</dbReference>
<keyword evidence="7" id="KW-1185">Reference proteome</keyword>
<evidence type="ECO:0000256" key="2">
    <source>
        <dbReference type="ARBA" id="ARBA00023125"/>
    </source>
</evidence>
<gene>
    <name evidence="6" type="ORF">DVH29_11910</name>
</gene>
<evidence type="ECO:0000313" key="7">
    <source>
        <dbReference type="Proteomes" id="UP000253759"/>
    </source>
</evidence>
<reference evidence="7" key="1">
    <citation type="submission" date="2018-07" db="EMBL/GenBank/DDBJ databases">
        <authorList>
            <person name="Liu B.-T."/>
            <person name="Du Z."/>
        </authorList>
    </citation>
    <scope>NUCLEOTIDE SEQUENCE [LARGE SCALE GENOMIC DNA]</scope>
    <source>
        <strain evidence="7">XYN52</strain>
    </source>
</reference>
<dbReference type="SUPFAM" id="SSF46785">
    <property type="entry name" value="Winged helix' DNA-binding domain"/>
    <property type="match status" value="1"/>
</dbReference>
<sequence length="153" mass="17373">MASLDRIDRRILMELQQDGRITNAELAQRVGLPPTSMSDRMRRLQKQGYIKGFKAVLDPEQIGLGLLVFIEVSLDKTTPDNFQKFASAVRKQPEVLECHMVAGGFDYLVKARLHDMARYRVFLSEVLLSLPGVKETRSYPVIEEVKDEGILPL</sequence>
<evidence type="ECO:0000256" key="1">
    <source>
        <dbReference type="ARBA" id="ARBA00023015"/>
    </source>
</evidence>
<dbReference type="InterPro" id="IPR011008">
    <property type="entry name" value="Dimeric_a/b-barrel"/>
</dbReference>
<feature type="domain" description="HTH asnC-type" evidence="5">
    <location>
        <begin position="4"/>
        <end position="65"/>
    </location>
</feature>
<dbReference type="PANTHER" id="PTHR30154:SF0">
    <property type="entry name" value="LEUCINE-RESPONSIVE REGULATORY PROTEIN"/>
    <property type="match status" value="1"/>
</dbReference>
<dbReference type="AlphaFoldDB" id="A0A369W1L4"/>
<dbReference type="CDD" id="cd00090">
    <property type="entry name" value="HTH_ARSR"/>
    <property type="match status" value="1"/>
</dbReference>
<protein>
    <submittedName>
        <fullName evidence="6">Winged helix-turn-helix transcriptional regulator</fullName>
    </submittedName>
</protein>
<dbReference type="Pfam" id="PF01037">
    <property type="entry name" value="AsnC_trans_reg"/>
    <property type="match status" value="1"/>
</dbReference>
<dbReference type="Gene3D" id="1.10.10.10">
    <property type="entry name" value="Winged helix-like DNA-binding domain superfamily/Winged helix DNA-binding domain"/>
    <property type="match status" value="1"/>
</dbReference>